<evidence type="ECO:0000256" key="10">
    <source>
        <dbReference type="RuleBase" id="RU003435"/>
    </source>
</evidence>
<evidence type="ECO:0000313" key="14">
    <source>
        <dbReference type="Proteomes" id="UP000002630"/>
    </source>
</evidence>
<dbReference type="InterPro" id="IPR001567">
    <property type="entry name" value="Pept_M3A_M3B_dom"/>
</dbReference>
<evidence type="ECO:0000256" key="7">
    <source>
        <dbReference type="ARBA" id="ARBA00022946"/>
    </source>
</evidence>
<dbReference type="OMA" id="ALMFEYM"/>
<keyword evidence="3 10" id="KW-0645">Protease</keyword>
<feature type="region of interest" description="Disordered" evidence="11">
    <location>
        <begin position="79"/>
        <end position="100"/>
    </location>
</feature>
<feature type="compositionally biased region" description="Low complexity" evidence="11">
    <location>
        <begin position="86"/>
        <end position="100"/>
    </location>
</feature>
<dbReference type="EMBL" id="FN649732">
    <property type="protein sequence ID" value="CBJ26455.1"/>
    <property type="molecule type" value="Genomic_DNA"/>
</dbReference>
<evidence type="ECO:0000256" key="8">
    <source>
        <dbReference type="ARBA" id="ARBA00023049"/>
    </source>
</evidence>
<dbReference type="InterPro" id="IPR045090">
    <property type="entry name" value="Pept_M3A_M3B"/>
</dbReference>
<dbReference type="AlphaFoldDB" id="D7FXL4"/>
<feature type="compositionally biased region" description="Basic and acidic residues" evidence="11">
    <location>
        <begin position="585"/>
        <end position="596"/>
    </location>
</feature>
<keyword evidence="9" id="KW-0496">Mitochondrion</keyword>
<dbReference type="SUPFAM" id="SSF55486">
    <property type="entry name" value="Metalloproteases ('zincins'), catalytic domain"/>
    <property type="match status" value="1"/>
</dbReference>
<dbReference type="CDD" id="cd06457">
    <property type="entry name" value="M3A_MIP"/>
    <property type="match status" value="1"/>
</dbReference>
<evidence type="ECO:0000256" key="6">
    <source>
        <dbReference type="ARBA" id="ARBA00022833"/>
    </source>
</evidence>
<keyword evidence="4 10" id="KW-0479">Metal-binding</keyword>
<keyword evidence="6 10" id="KW-0862">Zinc</keyword>
<keyword evidence="14" id="KW-1185">Reference proteome</keyword>
<protein>
    <submittedName>
        <fullName evidence="13">Mitochondrial intermediate peptidase (N-terminal)</fullName>
    </submittedName>
</protein>
<gene>
    <name evidence="13" type="primary">MIP</name>
    <name evidence="13" type="ORF">Esi_0033_0093</name>
</gene>
<dbReference type="Gene3D" id="1.10.1370.10">
    <property type="entry name" value="Neurolysin, domain 3"/>
    <property type="match status" value="2"/>
</dbReference>
<evidence type="ECO:0000256" key="1">
    <source>
        <dbReference type="ARBA" id="ARBA00004173"/>
    </source>
</evidence>
<keyword evidence="7" id="KW-0809">Transit peptide</keyword>
<dbReference type="InterPro" id="IPR024077">
    <property type="entry name" value="Neurolysin/TOP_dom2"/>
</dbReference>
<dbReference type="STRING" id="2880.D7FXL4"/>
<keyword evidence="5 10" id="KW-0378">Hydrolase</keyword>
<dbReference type="Gene3D" id="3.40.390.10">
    <property type="entry name" value="Collagenase (Catalytic Domain)"/>
    <property type="match status" value="1"/>
</dbReference>
<dbReference type="PANTHER" id="PTHR11804">
    <property type="entry name" value="PROTEASE M3 THIMET OLIGOPEPTIDASE-RELATED"/>
    <property type="match status" value="1"/>
</dbReference>
<feature type="region of interest" description="Disordered" evidence="11">
    <location>
        <begin position="577"/>
        <end position="596"/>
    </location>
</feature>
<organism evidence="13 14">
    <name type="scientific">Ectocarpus siliculosus</name>
    <name type="common">Brown alga</name>
    <name type="synonym">Conferva siliculosa</name>
    <dbReference type="NCBI Taxonomy" id="2880"/>
    <lineage>
        <taxon>Eukaryota</taxon>
        <taxon>Sar</taxon>
        <taxon>Stramenopiles</taxon>
        <taxon>Ochrophyta</taxon>
        <taxon>PX clade</taxon>
        <taxon>Phaeophyceae</taxon>
        <taxon>Ectocarpales</taxon>
        <taxon>Ectocarpaceae</taxon>
        <taxon>Ectocarpus</taxon>
    </lineage>
</organism>
<dbReference type="Pfam" id="PF01432">
    <property type="entry name" value="Peptidase_M3"/>
    <property type="match status" value="1"/>
</dbReference>
<proteinExistence type="inferred from homology"/>
<dbReference type="InterPro" id="IPR033851">
    <property type="entry name" value="M3A_MIP"/>
</dbReference>
<evidence type="ECO:0000256" key="5">
    <source>
        <dbReference type="ARBA" id="ARBA00022801"/>
    </source>
</evidence>
<name>D7FXL4_ECTSI</name>
<dbReference type="Proteomes" id="UP000002630">
    <property type="component" value="Linkage Group LG07"/>
</dbReference>
<dbReference type="GO" id="GO:0005739">
    <property type="term" value="C:mitochondrion"/>
    <property type="evidence" value="ECO:0007669"/>
    <property type="project" value="UniProtKB-SubCell"/>
</dbReference>
<dbReference type="eggNOG" id="KOG2090">
    <property type="taxonomic scope" value="Eukaryota"/>
</dbReference>
<dbReference type="InParanoid" id="D7FXL4"/>
<feature type="domain" description="Peptidase M3A/M3B catalytic" evidence="12">
    <location>
        <begin position="356"/>
        <end position="791"/>
    </location>
</feature>
<dbReference type="GO" id="GO:0006508">
    <property type="term" value="P:proteolysis"/>
    <property type="evidence" value="ECO:0007669"/>
    <property type="project" value="UniProtKB-KW"/>
</dbReference>
<dbReference type="PANTHER" id="PTHR11804:SF79">
    <property type="entry name" value="MITOCHONDRIAL INTERMEDIATE PEPTIDASE"/>
    <property type="match status" value="1"/>
</dbReference>
<evidence type="ECO:0000256" key="9">
    <source>
        <dbReference type="ARBA" id="ARBA00023128"/>
    </source>
</evidence>
<dbReference type="GO" id="GO:0046872">
    <property type="term" value="F:metal ion binding"/>
    <property type="evidence" value="ECO:0007669"/>
    <property type="project" value="UniProtKB-UniRule"/>
</dbReference>
<evidence type="ECO:0000256" key="11">
    <source>
        <dbReference type="SAM" id="MobiDB-lite"/>
    </source>
</evidence>
<keyword evidence="8 10" id="KW-0482">Metalloprotease</keyword>
<evidence type="ECO:0000256" key="3">
    <source>
        <dbReference type="ARBA" id="ARBA00022670"/>
    </source>
</evidence>
<comment type="similarity">
    <text evidence="2 10">Belongs to the peptidase M3 family.</text>
</comment>
<reference evidence="13 14" key="1">
    <citation type="journal article" date="2010" name="Nature">
        <title>The Ectocarpus genome and the independent evolution of multicellularity in brown algae.</title>
        <authorList>
            <person name="Cock J.M."/>
            <person name="Sterck L."/>
            <person name="Rouze P."/>
            <person name="Scornet D."/>
            <person name="Allen A.E."/>
            <person name="Amoutzias G."/>
            <person name="Anthouard V."/>
            <person name="Artiguenave F."/>
            <person name="Aury J.M."/>
            <person name="Badger J.H."/>
            <person name="Beszteri B."/>
            <person name="Billiau K."/>
            <person name="Bonnet E."/>
            <person name="Bothwell J.H."/>
            <person name="Bowler C."/>
            <person name="Boyen C."/>
            <person name="Brownlee C."/>
            <person name="Carrano C.J."/>
            <person name="Charrier B."/>
            <person name="Cho G.Y."/>
            <person name="Coelho S.M."/>
            <person name="Collen J."/>
            <person name="Corre E."/>
            <person name="Da Silva C."/>
            <person name="Delage L."/>
            <person name="Delaroque N."/>
            <person name="Dittami S.M."/>
            <person name="Doulbeau S."/>
            <person name="Elias M."/>
            <person name="Farnham G."/>
            <person name="Gachon C.M."/>
            <person name="Gschloessl B."/>
            <person name="Heesch S."/>
            <person name="Jabbari K."/>
            <person name="Jubin C."/>
            <person name="Kawai H."/>
            <person name="Kimura K."/>
            <person name="Kloareg B."/>
            <person name="Kupper F.C."/>
            <person name="Lang D."/>
            <person name="Le Bail A."/>
            <person name="Leblanc C."/>
            <person name="Lerouge P."/>
            <person name="Lohr M."/>
            <person name="Lopez P.J."/>
            <person name="Martens C."/>
            <person name="Maumus F."/>
            <person name="Michel G."/>
            <person name="Miranda-Saavedra D."/>
            <person name="Morales J."/>
            <person name="Moreau H."/>
            <person name="Motomura T."/>
            <person name="Nagasato C."/>
            <person name="Napoli C.A."/>
            <person name="Nelson D.R."/>
            <person name="Nyvall-Collen P."/>
            <person name="Peters A.F."/>
            <person name="Pommier C."/>
            <person name="Potin P."/>
            <person name="Poulain J."/>
            <person name="Quesneville H."/>
            <person name="Read B."/>
            <person name="Rensing S.A."/>
            <person name="Ritter A."/>
            <person name="Rousvoal S."/>
            <person name="Samanta M."/>
            <person name="Samson G."/>
            <person name="Schroeder D.C."/>
            <person name="Segurens B."/>
            <person name="Strittmatter M."/>
            <person name="Tonon T."/>
            <person name="Tregear J.W."/>
            <person name="Valentin K."/>
            <person name="von Dassow P."/>
            <person name="Yamagishi T."/>
            <person name="Van de Peer Y."/>
            <person name="Wincker P."/>
        </authorList>
    </citation>
    <scope>NUCLEOTIDE SEQUENCE [LARGE SCALE GENOMIC DNA]</scope>
    <source>
        <strain evidence="14">Ec32 / CCAP1310/4</strain>
    </source>
</reference>
<dbReference type="OrthoDB" id="17530at2759"/>
<evidence type="ECO:0000256" key="2">
    <source>
        <dbReference type="ARBA" id="ARBA00006040"/>
    </source>
</evidence>
<comment type="cofactor">
    <cofactor evidence="10">
        <name>Zn(2+)</name>
        <dbReference type="ChEBI" id="CHEBI:29105"/>
    </cofactor>
    <text evidence="10">Binds 1 zinc ion.</text>
</comment>
<dbReference type="GO" id="GO:0004222">
    <property type="term" value="F:metalloendopeptidase activity"/>
    <property type="evidence" value="ECO:0007669"/>
    <property type="project" value="InterPro"/>
</dbReference>
<evidence type="ECO:0000313" key="13">
    <source>
        <dbReference type="EMBL" id="CBJ26455.1"/>
    </source>
</evidence>
<dbReference type="EMBL" id="FN648520">
    <property type="protein sequence ID" value="CBJ26455.1"/>
    <property type="molecule type" value="Genomic_DNA"/>
</dbReference>
<comment type="subcellular location">
    <subcellularLocation>
        <location evidence="1">Mitochondrion</location>
    </subcellularLocation>
</comment>
<evidence type="ECO:0000259" key="12">
    <source>
        <dbReference type="Pfam" id="PF01432"/>
    </source>
</evidence>
<dbReference type="InterPro" id="IPR024079">
    <property type="entry name" value="MetalloPept_cat_dom_sf"/>
</dbReference>
<sequence>MLAVRRSSGAGGGTNTCRRWFARSPAPRTLSRLTWHGRKCDTPAVAAVSATARPAAAASGRFLAGGDDFRSNGFRRRNAHSVATTSRQPQRQQRISSWLSPSSSSLLATAARQGTGRRSFATGLQGVAGVGSASEDPAGGALTPGVAGVEGLHRPEDFAPLAAAAVVESDRLRKPISTGEVSTPLGILRGVDAISNTVCSVIDAADFVRNAHADEGFRVAADEAFSVLAEYIQDLNADDSLYRALCGVVEEEGAMDGFTGEQRRVVGLHMAEFERGGIHLSGEERAEVVALQNEATRLERLFEHNILAKRAAFQVNRKDLHGIPEFILSRIPQPEGQPADRFTLLTDQSLMSDVIKNARSGALRRAMYLAGNSVAAENVQVLERLMAVRHKLALRVGFDSHAHRMASEKMAENPEEIARFLEALSAGIRDKAEQEASMLRQAKMEVEGSSELYAWDISYYMGYVKSRECNLDGRSLSEYFTLGGCLEGLRMVCRGLFSISLEQVPIEPGENWAGRSGGGVRKLVLRHEQEGVLGTIYLDLHRREGKFGHAAHFTVRCGCYQLPTVVLVCNFGLPEPPPDGGNAKQSKERSGKDDGRLMSHSEVETLFHEFGHALHSLLSRTELQHVSASVPDAVHRVRRGLRQQRRHYRTGEAPPPALLDGLHRSKTLFAGLGIQTQLLYATLDQQLFGRQPEGGVWSSASVADALQERIAGLPRCEGAFWHSRFGHFTGYGASYYAYLYAKMFTSAIWERHFAKDPLNSDAGELLWKELLIHGGAKDPHEMLRVLLGEEQGSGGDAGLRAGVTSLLKDTGAVAT</sequence>
<evidence type="ECO:0000256" key="4">
    <source>
        <dbReference type="ARBA" id="ARBA00022723"/>
    </source>
</evidence>
<dbReference type="GO" id="GO:0006518">
    <property type="term" value="P:peptide metabolic process"/>
    <property type="evidence" value="ECO:0007669"/>
    <property type="project" value="TreeGrafter"/>
</dbReference>
<accession>D7FXL4</accession>